<sequence>MKAGSQTLIVEEDGNMTVNVDNWPTAGQPPTNEKNFRPSWLNRSPHTTTAPTPSPTTISSTLCDGREEQKIQTRTTRGAAAASDSPPGAGPGCQLYSSRDDFLLDAFARTFEPVAPEDAVARGFDSEQPKFRFRGLTKWSSDIEAYVDEPSLWLGILRGSISKGMVHGKRKNFYMKRKIAKAFGPLVDCMRDDTNRVSFQSNEHWHHLLPSFIELVEDLVRDNDGTEITYILVRQEGLMELLARCMFWIYRPGITKEVGRYESGQDLQIAKVTGVSISATKSVATLMTSLLKDGSLSNYLNSEDNEFIR</sequence>
<dbReference type="Proteomes" id="UP000266841">
    <property type="component" value="Unassembled WGS sequence"/>
</dbReference>
<comment type="caution">
    <text evidence="2">The sequence shown here is derived from an EMBL/GenBank/DDBJ whole genome shotgun (WGS) entry which is preliminary data.</text>
</comment>
<organism evidence="2 3">
    <name type="scientific">Thalassiosira oceanica</name>
    <name type="common">Marine diatom</name>
    <dbReference type="NCBI Taxonomy" id="159749"/>
    <lineage>
        <taxon>Eukaryota</taxon>
        <taxon>Sar</taxon>
        <taxon>Stramenopiles</taxon>
        <taxon>Ochrophyta</taxon>
        <taxon>Bacillariophyta</taxon>
        <taxon>Coscinodiscophyceae</taxon>
        <taxon>Thalassiosirophycidae</taxon>
        <taxon>Thalassiosirales</taxon>
        <taxon>Thalassiosiraceae</taxon>
        <taxon>Thalassiosira</taxon>
    </lineage>
</organism>
<evidence type="ECO:0000256" key="1">
    <source>
        <dbReference type="SAM" id="MobiDB-lite"/>
    </source>
</evidence>
<keyword evidence="3" id="KW-1185">Reference proteome</keyword>
<feature type="non-terminal residue" evidence="2">
    <location>
        <position position="309"/>
    </location>
</feature>
<name>K0SPR1_THAOC</name>
<reference evidence="2 3" key="1">
    <citation type="journal article" date="2012" name="Genome Biol.">
        <title>Genome and low-iron response of an oceanic diatom adapted to chronic iron limitation.</title>
        <authorList>
            <person name="Lommer M."/>
            <person name="Specht M."/>
            <person name="Roy A.S."/>
            <person name="Kraemer L."/>
            <person name="Andreson R."/>
            <person name="Gutowska M.A."/>
            <person name="Wolf J."/>
            <person name="Bergner S.V."/>
            <person name="Schilhabel M.B."/>
            <person name="Klostermeier U.C."/>
            <person name="Beiko R.G."/>
            <person name="Rosenstiel P."/>
            <person name="Hippler M."/>
            <person name="Laroche J."/>
        </authorList>
    </citation>
    <scope>NUCLEOTIDE SEQUENCE [LARGE SCALE GENOMIC DNA]</scope>
    <source>
        <strain evidence="2 3">CCMP1005</strain>
    </source>
</reference>
<dbReference type="AlphaFoldDB" id="K0SPR1"/>
<protein>
    <submittedName>
        <fullName evidence="2">Uncharacterized protein</fullName>
    </submittedName>
</protein>
<evidence type="ECO:0000313" key="2">
    <source>
        <dbReference type="EMBL" id="EJK68278.1"/>
    </source>
</evidence>
<feature type="compositionally biased region" description="Low complexity" evidence="1">
    <location>
        <begin position="44"/>
        <end position="61"/>
    </location>
</feature>
<feature type="compositionally biased region" description="Low complexity" evidence="1">
    <location>
        <begin position="78"/>
        <end position="87"/>
    </location>
</feature>
<proteinExistence type="predicted"/>
<dbReference type="EMBL" id="AGNL01011624">
    <property type="protein sequence ID" value="EJK68278.1"/>
    <property type="molecule type" value="Genomic_DNA"/>
</dbReference>
<evidence type="ECO:0000313" key="3">
    <source>
        <dbReference type="Proteomes" id="UP000266841"/>
    </source>
</evidence>
<accession>K0SPR1</accession>
<gene>
    <name evidence="2" type="ORF">THAOC_10555</name>
</gene>
<feature type="region of interest" description="Disordered" evidence="1">
    <location>
        <begin position="18"/>
        <end position="92"/>
    </location>
</feature>